<dbReference type="EC" id="4.1.1.49" evidence="1"/>
<dbReference type="EMBL" id="CP081303">
    <property type="protein sequence ID" value="QZE15027.1"/>
    <property type="molecule type" value="Genomic_DNA"/>
</dbReference>
<reference evidence="1" key="1">
    <citation type="submission" date="2021-08" db="EMBL/GenBank/DDBJ databases">
        <title>Novel anaerobic bacterium isolated from sea squirt in East Sea, Republic of Korea.</title>
        <authorList>
            <person name="Nguyen T.H."/>
            <person name="Li Z."/>
            <person name="Lee Y.-J."/>
            <person name="Ko J."/>
            <person name="Kim S.-G."/>
        </authorList>
    </citation>
    <scope>NUCLEOTIDE SEQUENCE</scope>
    <source>
        <strain evidence="1">KCTC 25031</strain>
    </source>
</reference>
<sequence length="539" mass="60207">MDHVDIANIGVSLTGTNIIHQPSYDQLFEYECSLSLEDNERGVVTNTGTIAVDTGVFTGRTPRDKYILMDSTTDHQVWWTSAAYPNDNKPISPYIWSHLLDLVTNYLQERKLYVVDLFCDLDPQYRKKVRVVTEIAWQAHFAMNMFVRPTKEELECFGDPDFTVLCASRVLNKEWKEQGLNSENFVAFSLAHGIQLIGGTWYGGEIKKGIFSMMNYFLPLKGAPTMHCAANQGEDGDIALFFGLSGTGKTTLSTDEGRLLIGDDEHSWGNAGIANLEGGCYAKTSKLSFEKEPHIYQAIKRNALLENVMVGEDGEVDYDDVSKTENGRVSYPINHIESLASLVQPLGHPNKIVLLTADAFGVFPPVSKLNKQQFMYHFLSGFTSKVSGTEQGVLSPVPTFSACYGAAFLTLHPTVYANLILEKIKTFGTEVFLVNTGWQGSGVRYPLDQTRAMVRWVLSDESSHASYQNIPIFNLSVPLEIVGVETALLDPRNGYETESLWEERADKLSKMFVDNFDKYSSLFDYQKICSGGPSLVHDF</sequence>
<proteinExistence type="predicted"/>
<dbReference type="Proteomes" id="UP000826212">
    <property type="component" value="Chromosome"/>
</dbReference>
<keyword evidence="2" id="KW-1185">Reference proteome</keyword>
<name>A0AC61NQ17_9BACT</name>
<gene>
    <name evidence="1" type="primary">pckA</name>
    <name evidence="1" type="ORF">K4L44_04150</name>
</gene>
<evidence type="ECO:0000313" key="2">
    <source>
        <dbReference type="Proteomes" id="UP000826212"/>
    </source>
</evidence>
<keyword evidence="1" id="KW-0456">Lyase</keyword>
<protein>
    <submittedName>
        <fullName evidence="1">Phosphoenolpyruvate carboxykinase (ATP)</fullName>
        <ecNumber evidence="1">4.1.1.49</ecNumber>
    </submittedName>
</protein>
<accession>A0AC61NQ17</accession>
<organism evidence="1 2">
    <name type="scientific">Halosquirtibacter laminarini</name>
    <dbReference type="NCBI Taxonomy" id="3374600"/>
    <lineage>
        <taxon>Bacteria</taxon>
        <taxon>Pseudomonadati</taxon>
        <taxon>Bacteroidota</taxon>
        <taxon>Bacteroidia</taxon>
        <taxon>Marinilabiliales</taxon>
        <taxon>Prolixibacteraceae</taxon>
        <taxon>Halosquirtibacter</taxon>
    </lineage>
</organism>
<evidence type="ECO:0000313" key="1">
    <source>
        <dbReference type="EMBL" id="QZE15027.1"/>
    </source>
</evidence>